<keyword evidence="5 6" id="KW-0472">Membrane</keyword>
<evidence type="ECO:0000256" key="2">
    <source>
        <dbReference type="ARBA" id="ARBA00022475"/>
    </source>
</evidence>
<reference evidence="7 8" key="1">
    <citation type="submission" date="2020-04" db="EMBL/GenBank/DDBJ databases">
        <title>Genome sequence for Sphingorhabdus sp. strain M1.</title>
        <authorList>
            <person name="Park S.-J."/>
        </authorList>
    </citation>
    <scope>NUCLEOTIDE SEQUENCE [LARGE SCALE GENOMIC DNA]</scope>
    <source>
        <strain evidence="7 8">JK6</strain>
    </source>
</reference>
<evidence type="ECO:0000256" key="1">
    <source>
        <dbReference type="ARBA" id="ARBA00004236"/>
    </source>
</evidence>
<name>A0A6H2DJA4_9SPHN</name>
<dbReference type="EMBL" id="CP051217">
    <property type="protein sequence ID" value="QJB68025.1"/>
    <property type="molecule type" value="Genomic_DNA"/>
</dbReference>
<dbReference type="InterPro" id="IPR022781">
    <property type="entry name" value="Flagellar_biosynth_FliO"/>
</dbReference>
<evidence type="ECO:0000256" key="3">
    <source>
        <dbReference type="ARBA" id="ARBA00022692"/>
    </source>
</evidence>
<keyword evidence="3 6" id="KW-0812">Transmembrane</keyword>
<keyword evidence="4 6" id="KW-1133">Transmembrane helix</keyword>
<keyword evidence="2" id="KW-1003">Cell membrane</keyword>
<dbReference type="RefSeq" id="WP_168817748.1">
    <property type="nucleotide sequence ID" value="NZ_CP051217.1"/>
</dbReference>
<evidence type="ECO:0000313" key="8">
    <source>
        <dbReference type="Proteomes" id="UP000501600"/>
    </source>
</evidence>
<evidence type="ECO:0000256" key="4">
    <source>
        <dbReference type="ARBA" id="ARBA00022989"/>
    </source>
</evidence>
<dbReference type="GO" id="GO:0016020">
    <property type="term" value="C:membrane"/>
    <property type="evidence" value="ECO:0007669"/>
    <property type="project" value="InterPro"/>
</dbReference>
<keyword evidence="8" id="KW-1185">Reference proteome</keyword>
<feature type="transmembrane region" description="Helical" evidence="6">
    <location>
        <begin position="6"/>
        <end position="26"/>
    </location>
</feature>
<evidence type="ECO:0000256" key="6">
    <source>
        <dbReference type="SAM" id="Phobius"/>
    </source>
</evidence>
<proteinExistence type="predicted"/>
<organism evidence="7 8">
    <name type="scientific">Parasphingorhabdus halotolerans</name>
    <dbReference type="NCBI Taxonomy" id="2725558"/>
    <lineage>
        <taxon>Bacteria</taxon>
        <taxon>Pseudomonadati</taxon>
        <taxon>Pseudomonadota</taxon>
        <taxon>Alphaproteobacteria</taxon>
        <taxon>Sphingomonadales</taxon>
        <taxon>Sphingomonadaceae</taxon>
        <taxon>Parasphingorhabdus</taxon>
    </lineage>
</organism>
<evidence type="ECO:0000313" key="7">
    <source>
        <dbReference type="EMBL" id="QJB68025.1"/>
    </source>
</evidence>
<sequence length="84" mass="9649">MTFYIIKLFIMVPLIGLLIFGCLWLYRKYQPQMMMRQNSNLLNVVETLPLGVQSKLAVVEFGGQKILLAVTRNGIQKIDTHHAE</sequence>
<dbReference type="AlphaFoldDB" id="A0A6H2DJA4"/>
<dbReference type="Proteomes" id="UP000501600">
    <property type="component" value="Chromosome"/>
</dbReference>
<dbReference type="PROSITE" id="PS51257">
    <property type="entry name" value="PROKAR_LIPOPROTEIN"/>
    <property type="match status" value="1"/>
</dbReference>
<evidence type="ECO:0000256" key="5">
    <source>
        <dbReference type="ARBA" id="ARBA00023136"/>
    </source>
</evidence>
<protein>
    <submittedName>
        <fullName evidence="7">FliO/MopB family protein</fullName>
    </submittedName>
</protein>
<dbReference type="Pfam" id="PF04347">
    <property type="entry name" value="FliO"/>
    <property type="match status" value="1"/>
</dbReference>
<comment type="subcellular location">
    <subcellularLocation>
        <location evidence="1">Cell membrane</location>
    </subcellularLocation>
</comment>
<dbReference type="KEGG" id="phao:HF685_00810"/>
<accession>A0A6H2DJA4</accession>
<gene>
    <name evidence="7" type="ORF">HF685_00810</name>
</gene>
<dbReference type="GO" id="GO:0044781">
    <property type="term" value="P:bacterial-type flagellum organization"/>
    <property type="evidence" value="ECO:0007669"/>
    <property type="project" value="InterPro"/>
</dbReference>